<feature type="domain" description="Citrate transporter-like" evidence="7">
    <location>
        <begin position="25"/>
        <end position="310"/>
    </location>
</feature>
<organism evidence="8 9">
    <name type="scientific">Edwardsiella anguillarum ET080813</name>
    <dbReference type="NCBI Taxonomy" id="667120"/>
    <lineage>
        <taxon>Bacteria</taxon>
        <taxon>Pseudomonadati</taxon>
        <taxon>Pseudomonadota</taxon>
        <taxon>Gammaproteobacteria</taxon>
        <taxon>Enterobacterales</taxon>
        <taxon>Hafniaceae</taxon>
        <taxon>Edwardsiella</taxon>
    </lineage>
</organism>
<evidence type="ECO:0000256" key="3">
    <source>
        <dbReference type="ARBA" id="ARBA00022692"/>
    </source>
</evidence>
<feature type="transmembrane region" description="Helical" evidence="6">
    <location>
        <begin position="318"/>
        <end position="340"/>
    </location>
</feature>
<evidence type="ECO:0000256" key="1">
    <source>
        <dbReference type="ARBA" id="ARBA00004141"/>
    </source>
</evidence>
<dbReference type="Pfam" id="PF03600">
    <property type="entry name" value="CitMHS"/>
    <property type="match status" value="1"/>
</dbReference>
<evidence type="ECO:0000256" key="4">
    <source>
        <dbReference type="ARBA" id="ARBA00022989"/>
    </source>
</evidence>
<gene>
    <name evidence="8" type="primary">ybiR</name>
    <name evidence="8" type="ORF">ETEE_3544</name>
</gene>
<feature type="transmembrane region" description="Helical" evidence="6">
    <location>
        <begin position="162"/>
        <end position="186"/>
    </location>
</feature>
<dbReference type="KEGG" id="ete:ETEE_3544"/>
<feature type="transmembrane region" description="Helical" evidence="6">
    <location>
        <begin position="213"/>
        <end position="240"/>
    </location>
</feature>
<keyword evidence="3 6" id="KW-0812">Transmembrane</keyword>
<dbReference type="GO" id="GO:0016020">
    <property type="term" value="C:membrane"/>
    <property type="evidence" value="ECO:0007669"/>
    <property type="project" value="UniProtKB-SubCell"/>
</dbReference>
<evidence type="ECO:0000256" key="5">
    <source>
        <dbReference type="ARBA" id="ARBA00023136"/>
    </source>
</evidence>
<reference evidence="8 9" key="1">
    <citation type="journal article" date="2012" name="PLoS ONE">
        <title>Edwardsiella comparative phylogenomics reveal the new intra/inter-species taxonomic relationships, virulence evolution and niche adaptation mechanisms.</title>
        <authorList>
            <person name="Yang M."/>
            <person name="Lv Y."/>
            <person name="Xiao J."/>
            <person name="Wu H."/>
            <person name="Zheng H."/>
            <person name="Liu Q."/>
            <person name="Zhang Y."/>
            <person name="Wang Q."/>
        </authorList>
    </citation>
    <scope>NUCLEOTIDE SEQUENCE [LARGE SCALE GENOMIC DNA]</scope>
    <source>
        <strain evidence="9">080813</strain>
    </source>
</reference>
<evidence type="ECO:0000259" key="7">
    <source>
        <dbReference type="Pfam" id="PF03600"/>
    </source>
</evidence>
<dbReference type="HOGENOM" id="CLU_063025_1_0_6"/>
<proteinExistence type="predicted"/>
<keyword evidence="4 6" id="KW-1133">Transmembrane helix</keyword>
<comment type="subcellular location">
    <subcellularLocation>
        <location evidence="1">Membrane</location>
        <topology evidence="1">Multi-pass membrane protein</topology>
    </subcellularLocation>
</comment>
<dbReference type="GeneID" id="33940973"/>
<name>A0A076LN92_9GAMM</name>
<feature type="transmembrane region" description="Helical" evidence="6">
    <location>
        <begin position="86"/>
        <end position="112"/>
    </location>
</feature>
<sequence length="372" mass="40122">MSRRYRATARHLASLLRDPLLLLPLLLAIALLPFTPLPLSSLPAAIDWHTIITLTGLLLLSKGVENSGYLDWLGQRIIARLHSERATALLLVIASLLLAAVLTNDVALFIVIPLTLALKKLANVAVTRLIVLEALAVNVGSLLTPIGNPQNILLWGRSGWGFWPFIAQMLPLAATLSALLLLLTYLSTPRRRLRLPNAAAPPDRRRRQLWSCLALYPLFIAAIDAGYPAPGLLLLAAVLLYLAPTTLRRIDWPLLAVFILMFIDVRLLISLPPLEGLCQRAAQMQGGALYLAAIALSQLISNVPATILLLGIQPPSLPLAYGVNIGGFGFALGSMANLIALRMAGGRRIWGLFHLYSLPALLLAALLGGGLL</sequence>
<feature type="transmembrane region" description="Helical" evidence="6">
    <location>
        <begin position="252"/>
        <end position="269"/>
    </location>
</feature>
<feature type="transmembrane region" description="Helical" evidence="6">
    <location>
        <begin position="289"/>
        <end position="312"/>
    </location>
</feature>
<evidence type="ECO:0000256" key="6">
    <source>
        <dbReference type="SAM" id="Phobius"/>
    </source>
</evidence>
<feature type="transmembrane region" description="Helical" evidence="6">
    <location>
        <begin position="20"/>
        <end position="39"/>
    </location>
</feature>
<evidence type="ECO:0000256" key="2">
    <source>
        <dbReference type="ARBA" id="ARBA00022448"/>
    </source>
</evidence>
<feature type="transmembrane region" description="Helical" evidence="6">
    <location>
        <begin position="352"/>
        <end position="371"/>
    </location>
</feature>
<dbReference type="GO" id="GO:0055085">
    <property type="term" value="P:transmembrane transport"/>
    <property type="evidence" value="ECO:0007669"/>
    <property type="project" value="InterPro"/>
</dbReference>
<dbReference type="RefSeq" id="WP_034165143.1">
    <property type="nucleotide sequence ID" value="NZ_CP006664.1"/>
</dbReference>
<dbReference type="AlphaFoldDB" id="A0A076LN92"/>
<keyword evidence="5 6" id="KW-0472">Membrane</keyword>
<dbReference type="EMBL" id="CP006664">
    <property type="protein sequence ID" value="AIJ09965.1"/>
    <property type="molecule type" value="Genomic_DNA"/>
</dbReference>
<evidence type="ECO:0000313" key="8">
    <source>
        <dbReference type="EMBL" id="AIJ09965.1"/>
    </source>
</evidence>
<evidence type="ECO:0000313" key="9">
    <source>
        <dbReference type="Proteomes" id="UP000028681"/>
    </source>
</evidence>
<dbReference type="PANTHER" id="PTHR43568:SF1">
    <property type="entry name" value="P PROTEIN"/>
    <property type="match status" value="1"/>
</dbReference>
<accession>A0A076LN92</accession>
<dbReference type="PANTHER" id="PTHR43568">
    <property type="entry name" value="P PROTEIN"/>
    <property type="match status" value="1"/>
</dbReference>
<keyword evidence="2" id="KW-0813">Transport</keyword>
<dbReference type="InterPro" id="IPR004680">
    <property type="entry name" value="Cit_transptr-like_dom"/>
</dbReference>
<dbReference type="Proteomes" id="UP000028681">
    <property type="component" value="Chromosome"/>
</dbReference>
<protein>
    <submittedName>
        <fullName evidence="8">Inner membrane protein YbiR</fullName>
    </submittedName>
</protein>
<dbReference type="InterPro" id="IPR051475">
    <property type="entry name" value="Diverse_Ion_Transporter"/>
</dbReference>